<feature type="region of interest" description="Disordered" evidence="1">
    <location>
        <begin position="70"/>
        <end position="135"/>
    </location>
</feature>
<sequence length="200" mass="21775">MESRGGRIQNRRSADSSLGGPVSPVWPFGGCPVLSDRFGFYAIMKRGKRGGNRLRRSEVCVTAARRVLPKQRLAGPRGGELPPSNTTTRRSVHRAPRLSPCLTPAASLAGKPEVSRSETHEREQTPDVATTKPMPKSCSITGIKLGKPLDWCSKSPFPHDADTFLQAAAVAFQRLHRCTPAGIAGRQPPLARHHTEIRSQ</sequence>
<proteinExistence type="predicted"/>
<evidence type="ECO:0000313" key="2">
    <source>
        <dbReference type="EMBL" id="TNN85959.1"/>
    </source>
</evidence>
<comment type="caution">
    <text evidence="2">The sequence shown here is derived from an EMBL/GenBank/DDBJ whole genome shotgun (WGS) entry which is preliminary data.</text>
</comment>
<dbReference type="AlphaFoldDB" id="A0A4Z2J6Z0"/>
<keyword evidence="3" id="KW-1185">Reference proteome</keyword>
<reference evidence="2 3" key="1">
    <citation type="submission" date="2019-03" db="EMBL/GenBank/DDBJ databases">
        <title>First draft genome of Liparis tanakae, snailfish: a comprehensive survey of snailfish specific genes.</title>
        <authorList>
            <person name="Kim W."/>
            <person name="Song I."/>
            <person name="Jeong J.-H."/>
            <person name="Kim D."/>
            <person name="Kim S."/>
            <person name="Ryu S."/>
            <person name="Song J.Y."/>
            <person name="Lee S.K."/>
        </authorList>
    </citation>
    <scope>NUCLEOTIDE SEQUENCE [LARGE SCALE GENOMIC DNA]</scope>
    <source>
        <tissue evidence="2">Muscle</tissue>
    </source>
</reference>
<accession>A0A4Z2J6Z0</accession>
<dbReference type="EMBL" id="SRLO01000018">
    <property type="protein sequence ID" value="TNN85959.1"/>
    <property type="molecule type" value="Genomic_DNA"/>
</dbReference>
<evidence type="ECO:0000256" key="1">
    <source>
        <dbReference type="SAM" id="MobiDB-lite"/>
    </source>
</evidence>
<gene>
    <name evidence="2" type="ORF">EYF80_003803</name>
</gene>
<protein>
    <submittedName>
        <fullName evidence="2">Uncharacterized protein</fullName>
    </submittedName>
</protein>
<feature type="region of interest" description="Disordered" evidence="1">
    <location>
        <begin position="1"/>
        <end position="21"/>
    </location>
</feature>
<dbReference type="Proteomes" id="UP000314294">
    <property type="component" value="Unassembled WGS sequence"/>
</dbReference>
<name>A0A4Z2J6Z0_9TELE</name>
<organism evidence="2 3">
    <name type="scientific">Liparis tanakae</name>
    <name type="common">Tanaka's snailfish</name>
    <dbReference type="NCBI Taxonomy" id="230148"/>
    <lineage>
        <taxon>Eukaryota</taxon>
        <taxon>Metazoa</taxon>
        <taxon>Chordata</taxon>
        <taxon>Craniata</taxon>
        <taxon>Vertebrata</taxon>
        <taxon>Euteleostomi</taxon>
        <taxon>Actinopterygii</taxon>
        <taxon>Neopterygii</taxon>
        <taxon>Teleostei</taxon>
        <taxon>Neoteleostei</taxon>
        <taxon>Acanthomorphata</taxon>
        <taxon>Eupercaria</taxon>
        <taxon>Perciformes</taxon>
        <taxon>Cottioidei</taxon>
        <taxon>Cottales</taxon>
        <taxon>Liparidae</taxon>
        <taxon>Liparis</taxon>
    </lineage>
</organism>
<feature type="compositionally biased region" description="Basic and acidic residues" evidence="1">
    <location>
        <begin position="113"/>
        <end position="125"/>
    </location>
</feature>
<evidence type="ECO:0000313" key="3">
    <source>
        <dbReference type="Proteomes" id="UP000314294"/>
    </source>
</evidence>